<evidence type="ECO:0000313" key="2">
    <source>
        <dbReference type="Proteomes" id="UP000628442"/>
    </source>
</evidence>
<reference evidence="1" key="2">
    <citation type="submission" date="2022-12" db="EMBL/GenBank/DDBJ databases">
        <authorList>
            <person name="Sun Q."/>
            <person name="Kim S."/>
        </authorList>
    </citation>
    <scope>NUCLEOTIDE SEQUENCE</scope>
    <source>
        <strain evidence="1">KCTC 12343</strain>
    </source>
</reference>
<reference evidence="1" key="1">
    <citation type="journal article" date="2014" name="Int. J. Syst. Evol. Microbiol.">
        <title>Complete genome sequence of Corynebacterium casei LMG S-19264T (=DSM 44701T), isolated from a smear-ripened cheese.</title>
        <authorList>
            <consortium name="US DOE Joint Genome Institute (JGI-PGF)"/>
            <person name="Walter F."/>
            <person name="Albersmeier A."/>
            <person name="Kalinowski J."/>
            <person name="Ruckert C."/>
        </authorList>
    </citation>
    <scope>NUCLEOTIDE SEQUENCE</scope>
    <source>
        <strain evidence="1">KCTC 12343</strain>
    </source>
</reference>
<protein>
    <submittedName>
        <fullName evidence="1">Uncharacterized protein</fullName>
    </submittedName>
</protein>
<organism evidence="1 2">
    <name type="scientific">Pseudoduganella albidiflava</name>
    <dbReference type="NCBI Taxonomy" id="321983"/>
    <lineage>
        <taxon>Bacteria</taxon>
        <taxon>Pseudomonadati</taxon>
        <taxon>Pseudomonadota</taxon>
        <taxon>Betaproteobacteria</taxon>
        <taxon>Burkholderiales</taxon>
        <taxon>Oxalobacteraceae</taxon>
        <taxon>Telluria group</taxon>
        <taxon>Pseudoduganella</taxon>
    </lineage>
</organism>
<dbReference type="AlphaFoldDB" id="A0AA88C2P3"/>
<proteinExistence type="predicted"/>
<sequence length="102" mass="11329">MCRAWAVKADWVCRNAAPPTKPRIALRMPPPELVAYRARVAPDLCARRGAQPRRYDRRVHGPTALKCINAADISAPPRARDYAGPGLSRISVNDISKAYKIH</sequence>
<name>A0AA88C2P3_9BURK</name>
<gene>
    <name evidence="1" type="ORF">GCM10007387_21530</name>
</gene>
<dbReference type="EMBL" id="BMWV01000004">
    <property type="protein sequence ID" value="GGY39210.1"/>
    <property type="molecule type" value="Genomic_DNA"/>
</dbReference>
<accession>A0AA88C2P3</accession>
<evidence type="ECO:0000313" key="1">
    <source>
        <dbReference type="EMBL" id="GGY39210.1"/>
    </source>
</evidence>
<dbReference type="Proteomes" id="UP000628442">
    <property type="component" value="Unassembled WGS sequence"/>
</dbReference>
<comment type="caution">
    <text evidence="1">The sequence shown here is derived from an EMBL/GenBank/DDBJ whole genome shotgun (WGS) entry which is preliminary data.</text>
</comment>